<dbReference type="EMBL" id="BPLQ01009356">
    <property type="protein sequence ID" value="GIY43444.1"/>
    <property type="molecule type" value="Genomic_DNA"/>
</dbReference>
<keyword evidence="2" id="KW-1185">Reference proteome</keyword>
<evidence type="ECO:0000313" key="1">
    <source>
        <dbReference type="EMBL" id="GIY43444.1"/>
    </source>
</evidence>
<gene>
    <name evidence="1" type="ORF">CDAR_96421</name>
</gene>
<dbReference type="Proteomes" id="UP001054837">
    <property type="component" value="Unassembled WGS sequence"/>
</dbReference>
<name>A0AAV4TB68_9ARAC</name>
<sequence>MVTVHLAIPPHLTFHERALLGVSFDFCCRLFETLLIDKAVATKMKHRDPNKLQGSVTRRGSRNGTKIYWFWRKGRSETVNLKLQLTFDAEIFVLEGYSCELCLNIYCRKKRSTYTVQQQ</sequence>
<evidence type="ECO:0008006" key="3">
    <source>
        <dbReference type="Google" id="ProtNLM"/>
    </source>
</evidence>
<reference evidence="1 2" key="1">
    <citation type="submission" date="2021-06" db="EMBL/GenBank/DDBJ databases">
        <title>Caerostris darwini draft genome.</title>
        <authorList>
            <person name="Kono N."/>
            <person name="Arakawa K."/>
        </authorList>
    </citation>
    <scope>NUCLEOTIDE SEQUENCE [LARGE SCALE GENOMIC DNA]</scope>
</reference>
<dbReference type="AlphaFoldDB" id="A0AAV4TB68"/>
<comment type="caution">
    <text evidence="1">The sequence shown here is derived from an EMBL/GenBank/DDBJ whole genome shotgun (WGS) entry which is preliminary data.</text>
</comment>
<proteinExistence type="predicted"/>
<organism evidence="1 2">
    <name type="scientific">Caerostris darwini</name>
    <dbReference type="NCBI Taxonomy" id="1538125"/>
    <lineage>
        <taxon>Eukaryota</taxon>
        <taxon>Metazoa</taxon>
        <taxon>Ecdysozoa</taxon>
        <taxon>Arthropoda</taxon>
        <taxon>Chelicerata</taxon>
        <taxon>Arachnida</taxon>
        <taxon>Araneae</taxon>
        <taxon>Araneomorphae</taxon>
        <taxon>Entelegynae</taxon>
        <taxon>Araneoidea</taxon>
        <taxon>Araneidae</taxon>
        <taxon>Caerostris</taxon>
    </lineage>
</organism>
<evidence type="ECO:0000313" key="2">
    <source>
        <dbReference type="Proteomes" id="UP001054837"/>
    </source>
</evidence>
<protein>
    <recommendedName>
        <fullName evidence="3">LAGLIDADG homing endonuclease</fullName>
    </recommendedName>
</protein>
<accession>A0AAV4TB68</accession>